<name>A0ABT0YRY3_9BURK</name>
<gene>
    <name evidence="1" type="ORF">M8A51_18350</name>
</gene>
<evidence type="ECO:0000313" key="2">
    <source>
        <dbReference type="Proteomes" id="UP001165541"/>
    </source>
</evidence>
<dbReference type="Proteomes" id="UP001165541">
    <property type="component" value="Unassembled WGS sequence"/>
</dbReference>
<organism evidence="1 2">
    <name type="scientific">Caldimonas mangrovi</name>
    <dbReference type="NCBI Taxonomy" id="2944811"/>
    <lineage>
        <taxon>Bacteria</taxon>
        <taxon>Pseudomonadati</taxon>
        <taxon>Pseudomonadota</taxon>
        <taxon>Betaproteobacteria</taxon>
        <taxon>Burkholderiales</taxon>
        <taxon>Sphaerotilaceae</taxon>
        <taxon>Caldimonas</taxon>
    </lineage>
</organism>
<comment type="caution">
    <text evidence="1">The sequence shown here is derived from an EMBL/GenBank/DDBJ whole genome shotgun (WGS) entry which is preliminary data.</text>
</comment>
<sequence>MAGAQAGDATQVMQQMYAQQHQMMLQEVQMKLATSVDSMVSKAADAVGSRIRGSGDGMKEAAR</sequence>
<protein>
    <submittedName>
        <fullName evidence="1">Uncharacterized protein</fullName>
    </submittedName>
</protein>
<dbReference type="RefSeq" id="WP_251779973.1">
    <property type="nucleotide sequence ID" value="NZ_JAMKFE010000012.1"/>
</dbReference>
<proteinExistence type="predicted"/>
<dbReference type="EMBL" id="JAMKFE010000012">
    <property type="protein sequence ID" value="MCM5681492.1"/>
    <property type="molecule type" value="Genomic_DNA"/>
</dbReference>
<accession>A0ABT0YRY3</accession>
<reference evidence="1" key="1">
    <citation type="submission" date="2022-05" db="EMBL/GenBank/DDBJ databases">
        <title>Schlegelella sp. nov., isolated from mangrove soil.</title>
        <authorList>
            <person name="Liu Y."/>
            <person name="Ge X."/>
            <person name="Liu W."/>
        </authorList>
    </citation>
    <scope>NUCLEOTIDE SEQUENCE</scope>
    <source>
        <strain evidence="1">S2-27</strain>
    </source>
</reference>
<evidence type="ECO:0000313" key="1">
    <source>
        <dbReference type="EMBL" id="MCM5681492.1"/>
    </source>
</evidence>
<keyword evidence="2" id="KW-1185">Reference proteome</keyword>